<protein>
    <recommendedName>
        <fullName evidence="2">DUF1468 domain-containing protein</fullName>
    </recommendedName>
</protein>
<feature type="transmembrane region" description="Helical" evidence="1">
    <location>
        <begin position="6"/>
        <end position="27"/>
    </location>
</feature>
<dbReference type="RefSeq" id="WP_281843773.1">
    <property type="nucleotide sequence ID" value="NZ_BROH01000015.1"/>
</dbReference>
<feature type="transmembrane region" description="Helical" evidence="1">
    <location>
        <begin position="39"/>
        <end position="61"/>
    </location>
</feature>
<sequence>MKAMSAIYGGLLVAIFGVIFLVGSTGFDMGTPRNMGPGMFPIVLSILTIVVGFAVAVGDLVSGNTPQGPFPWRPLFTVGTVIALFALLIEPAGIAVTTMLAIGLMGFFVSRMKPVETLLLGVGLALFLWVVFVLGLGMPLNFLPEAIQ</sequence>
<evidence type="ECO:0000313" key="3">
    <source>
        <dbReference type="EMBL" id="GKY89848.1"/>
    </source>
</evidence>
<evidence type="ECO:0000313" key="4">
    <source>
        <dbReference type="Proteomes" id="UP001144205"/>
    </source>
</evidence>
<dbReference type="Proteomes" id="UP001144205">
    <property type="component" value="Unassembled WGS sequence"/>
</dbReference>
<keyword evidence="1" id="KW-0812">Transmembrane</keyword>
<organism evidence="3 4">
    <name type="scientific">Sinisalibacter aestuarii</name>
    <dbReference type="NCBI Taxonomy" id="2949426"/>
    <lineage>
        <taxon>Bacteria</taxon>
        <taxon>Pseudomonadati</taxon>
        <taxon>Pseudomonadota</taxon>
        <taxon>Alphaproteobacteria</taxon>
        <taxon>Rhodobacterales</taxon>
        <taxon>Roseobacteraceae</taxon>
        <taxon>Sinisalibacter</taxon>
    </lineage>
</organism>
<feature type="domain" description="DUF1468" evidence="2">
    <location>
        <begin position="9"/>
        <end position="140"/>
    </location>
</feature>
<dbReference type="InterPro" id="IPR009936">
    <property type="entry name" value="DUF1468"/>
</dbReference>
<name>A0ABQ5LYH7_9RHOB</name>
<keyword evidence="1" id="KW-0472">Membrane</keyword>
<reference evidence="3" key="1">
    <citation type="journal article" date="2023" name="Int. J. Syst. Evol. Microbiol.">
        <title>Sinisalibacter aestuarii sp. nov., isolated from estuarine sediment of the Arakawa River.</title>
        <authorList>
            <person name="Arafat S.T."/>
            <person name="Hirano S."/>
            <person name="Sato A."/>
            <person name="Takeuchi K."/>
            <person name="Yasuda T."/>
            <person name="Terahara T."/>
            <person name="Hamada M."/>
            <person name="Kobayashi T."/>
        </authorList>
    </citation>
    <scope>NUCLEOTIDE SEQUENCE</scope>
    <source>
        <strain evidence="3">B-399</strain>
    </source>
</reference>
<proteinExistence type="predicted"/>
<feature type="transmembrane region" description="Helical" evidence="1">
    <location>
        <begin position="81"/>
        <end position="105"/>
    </location>
</feature>
<keyword evidence="1" id="KW-1133">Transmembrane helix</keyword>
<keyword evidence="4" id="KW-1185">Reference proteome</keyword>
<feature type="transmembrane region" description="Helical" evidence="1">
    <location>
        <begin position="117"/>
        <end position="138"/>
    </location>
</feature>
<dbReference type="EMBL" id="BROH01000015">
    <property type="protein sequence ID" value="GKY89848.1"/>
    <property type="molecule type" value="Genomic_DNA"/>
</dbReference>
<evidence type="ECO:0000259" key="2">
    <source>
        <dbReference type="Pfam" id="PF07331"/>
    </source>
</evidence>
<accession>A0ABQ5LYH7</accession>
<dbReference type="Pfam" id="PF07331">
    <property type="entry name" value="TctB"/>
    <property type="match status" value="1"/>
</dbReference>
<gene>
    <name evidence="3" type="ORF">STA1M1_37170</name>
</gene>
<comment type="caution">
    <text evidence="3">The sequence shown here is derived from an EMBL/GenBank/DDBJ whole genome shotgun (WGS) entry which is preliminary data.</text>
</comment>
<evidence type="ECO:0000256" key="1">
    <source>
        <dbReference type="SAM" id="Phobius"/>
    </source>
</evidence>